<organism evidence="8 9">
    <name type="scientific">Candidatus Ichthyocystis hellenicum</name>
    <dbReference type="NCBI Taxonomy" id="1561003"/>
    <lineage>
        <taxon>Bacteria</taxon>
        <taxon>Pseudomonadati</taxon>
        <taxon>Pseudomonadota</taxon>
        <taxon>Betaproteobacteria</taxon>
        <taxon>Burkholderiales</taxon>
        <taxon>Candidatus Ichthyocystis</taxon>
    </lineage>
</organism>
<evidence type="ECO:0000256" key="3">
    <source>
        <dbReference type="ARBA" id="ARBA00008981"/>
    </source>
</evidence>
<comment type="pathway">
    <text evidence="2">Porphyrin-containing compound metabolism; protoporphyrin-IX biosynthesis; 5-aminolevulinate from L-glutamyl-tRNA(Glu): step 2/2.</text>
</comment>
<dbReference type="EMBL" id="LN906597">
    <property type="protein sequence ID" value="CUT17459.1"/>
    <property type="molecule type" value="Genomic_DNA"/>
</dbReference>
<evidence type="ECO:0000313" key="8">
    <source>
        <dbReference type="EMBL" id="CUT17459.1"/>
    </source>
</evidence>
<keyword evidence="5 7" id="KW-0413">Isomerase</keyword>
<dbReference type="Proteomes" id="UP000198651">
    <property type="component" value="Chromosome I"/>
</dbReference>
<evidence type="ECO:0000256" key="4">
    <source>
        <dbReference type="ARBA" id="ARBA00022898"/>
    </source>
</evidence>
<dbReference type="PROSITE" id="PS00600">
    <property type="entry name" value="AA_TRANSFER_CLASS_3"/>
    <property type="match status" value="1"/>
</dbReference>
<dbReference type="InterPro" id="IPR049704">
    <property type="entry name" value="Aminotrans_3_PPA_site"/>
</dbReference>
<dbReference type="InterPro" id="IPR015421">
    <property type="entry name" value="PyrdxlP-dep_Trfase_major"/>
</dbReference>
<reference evidence="9" key="1">
    <citation type="submission" date="2015-11" db="EMBL/GenBank/DDBJ databases">
        <authorList>
            <person name="Seth-Smith H.M.B."/>
        </authorList>
    </citation>
    <scope>NUCLEOTIDE SEQUENCE [LARGE SCALE GENOMIC DNA]</scope>
    <source>
        <strain evidence="9">2013Ark11</strain>
    </source>
</reference>
<gene>
    <name evidence="7 8" type="primary">hemL</name>
    <name evidence="8" type="ORF">Ark11_0623</name>
</gene>
<dbReference type="PATRIC" id="fig|1561003.3.peg.627"/>
<dbReference type="GO" id="GO:0042286">
    <property type="term" value="F:glutamate-1-semialdehyde 2,1-aminomutase activity"/>
    <property type="evidence" value="ECO:0007669"/>
    <property type="project" value="UniProtKB-UniRule"/>
</dbReference>
<accession>A0A0S4M116</accession>
<dbReference type="SUPFAM" id="SSF53383">
    <property type="entry name" value="PLP-dependent transferases"/>
    <property type="match status" value="1"/>
</dbReference>
<dbReference type="RefSeq" id="WP_242641384.1">
    <property type="nucleotide sequence ID" value="NZ_FLSL01000085.1"/>
</dbReference>
<dbReference type="PANTHER" id="PTHR43713:SF3">
    <property type="entry name" value="GLUTAMATE-1-SEMIALDEHYDE 2,1-AMINOMUTASE 1, CHLOROPLASTIC-RELATED"/>
    <property type="match status" value="1"/>
</dbReference>
<dbReference type="EC" id="5.4.3.8" evidence="7"/>
<dbReference type="InterPro" id="IPR015424">
    <property type="entry name" value="PyrdxlP-dep_Trfase"/>
</dbReference>
<dbReference type="InterPro" id="IPR015422">
    <property type="entry name" value="PyrdxlP-dep_Trfase_small"/>
</dbReference>
<comment type="similarity">
    <text evidence="3 7">Belongs to the class-III pyridoxal-phosphate-dependent aminotransferase family. HemL subfamily.</text>
</comment>
<dbReference type="PANTHER" id="PTHR43713">
    <property type="entry name" value="GLUTAMATE-1-SEMIALDEHYDE 2,1-AMINOMUTASE"/>
    <property type="match status" value="1"/>
</dbReference>
<keyword evidence="9" id="KW-1185">Reference proteome</keyword>
<proteinExistence type="inferred from homology"/>
<dbReference type="Gene3D" id="3.40.640.10">
    <property type="entry name" value="Type I PLP-dependent aspartate aminotransferase-like (Major domain)"/>
    <property type="match status" value="1"/>
</dbReference>
<comment type="cofactor">
    <cofactor evidence="1 7">
        <name>pyridoxal 5'-phosphate</name>
        <dbReference type="ChEBI" id="CHEBI:597326"/>
    </cofactor>
</comment>
<evidence type="ECO:0000256" key="2">
    <source>
        <dbReference type="ARBA" id="ARBA00004819"/>
    </source>
</evidence>
<evidence type="ECO:0000256" key="7">
    <source>
        <dbReference type="HAMAP-Rule" id="MF_00375"/>
    </source>
</evidence>
<dbReference type="AlphaFoldDB" id="A0A0S4M116"/>
<dbReference type="Pfam" id="PF00202">
    <property type="entry name" value="Aminotran_3"/>
    <property type="match status" value="1"/>
</dbReference>
<comment type="subcellular location">
    <subcellularLocation>
        <location evidence="7">Cytoplasm</location>
    </subcellularLocation>
</comment>
<dbReference type="GO" id="GO:0030170">
    <property type="term" value="F:pyridoxal phosphate binding"/>
    <property type="evidence" value="ECO:0007669"/>
    <property type="project" value="InterPro"/>
</dbReference>
<dbReference type="GO" id="GO:0005737">
    <property type="term" value="C:cytoplasm"/>
    <property type="evidence" value="ECO:0007669"/>
    <property type="project" value="UniProtKB-SubCell"/>
</dbReference>
<dbReference type="HAMAP" id="MF_00375">
    <property type="entry name" value="HemL_aminotrans_3"/>
    <property type="match status" value="1"/>
</dbReference>
<dbReference type="STRING" id="1561003.Ark11_0623"/>
<comment type="catalytic activity">
    <reaction evidence="7">
        <text>(S)-4-amino-5-oxopentanoate = 5-aminolevulinate</text>
        <dbReference type="Rhea" id="RHEA:14265"/>
        <dbReference type="ChEBI" id="CHEBI:57501"/>
        <dbReference type="ChEBI" id="CHEBI:356416"/>
        <dbReference type="EC" id="5.4.3.8"/>
    </reaction>
</comment>
<feature type="modified residue" description="N6-(pyridoxal phosphate)lysine" evidence="7">
    <location>
        <position position="259"/>
    </location>
</feature>
<protein>
    <recommendedName>
        <fullName evidence="7">Glutamate-1-semialdehyde 2,1-aminomutase</fullName>
        <shortName evidence="7">GSA</shortName>
        <ecNumber evidence="7">5.4.3.8</ecNumber>
    </recommendedName>
    <alternativeName>
        <fullName evidence="7">Glutamate-1-semialdehyde aminotransferase</fullName>
        <shortName evidence="7">GSA-AT</shortName>
    </alternativeName>
</protein>
<keyword evidence="4 7" id="KW-0663">Pyridoxal phosphate</keyword>
<evidence type="ECO:0000256" key="6">
    <source>
        <dbReference type="ARBA" id="ARBA00023244"/>
    </source>
</evidence>
<dbReference type="NCBIfam" id="TIGR00713">
    <property type="entry name" value="hemL"/>
    <property type="match status" value="1"/>
</dbReference>
<dbReference type="CDD" id="cd00610">
    <property type="entry name" value="OAT_like"/>
    <property type="match status" value="1"/>
</dbReference>
<evidence type="ECO:0000256" key="1">
    <source>
        <dbReference type="ARBA" id="ARBA00001933"/>
    </source>
</evidence>
<evidence type="ECO:0000313" key="9">
    <source>
        <dbReference type="Proteomes" id="UP000198651"/>
    </source>
</evidence>
<keyword evidence="6 7" id="KW-0627">Porphyrin biosynthesis</keyword>
<dbReference type="Gene3D" id="3.90.1150.10">
    <property type="entry name" value="Aspartate Aminotransferase, domain 1"/>
    <property type="match status" value="1"/>
</dbReference>
<comment type="subunit">
    <text evidence="7">Homodimer.</text>
</comment>
<dbReference type="UniPathway" id="UPA00251">
    <property type="reaction ID" value="UER00317"/>
</dbReference>
<name>A0A0S4M116_9BURK</name>
<keyword evidence="7" id="KW-0963">Cytoplasm</keyword>
<dbReference type="GO" id="GO:0006782">
    <property type="term" value="P:protoporphyrinogen IX biosynthetic process"/>
    <property type="evidence" value="ECO:0007669"/>
    <property type="project" value="UniProtKB-UniRule"/>
</dbReference>
<dbReference type="InterPro" id="IPR005814">
    <property type="entry name" value="Aminotrans_3"/>
</dbReference>
<evidence type="ECO:0000256" key="5">
    <source>
        <dbReference type="ARBA" id="ARBA00023235"/>
    </source>
</evidence>
<dbReference type="GO" id="GO:0008483">
    <property type="term" value="F:transaminase activity"/>
    <property type="evidence" value="ECO:0007669"/>
    <property type="project" value="InterPro"/>
</dbReference>
<dbReference type="NCBIfam" id="NF000818">
    <property type="entry name" value="PRK00062.1"/>
    <property type="match status" value="1"/>
</dbReference>
<sequence length="425" mass="45563">MWVRAQKVIPGGVNSPVRAFKGVGGEPLFFDHGLGCRLWSEDGVEYIDYVCSWGAMILGHADCDVQRAVNDVVAKGFSFGAPTVREVELAEFLCSYVPSMEMVRLTNSGTEANMAAVRLARGYTGRNLIIKFAGCYHGHLDCLLVSAGSGLLTFGTPSSAGVTDKCSSETIVVPYNDVPAIQTVFDSLGSGIACCIVEAIAGNMNLIIPSLEWVRCLRSLCTKYGSVLIFDEVMTGFRSHQKGAQGFFGVEADLVTLGKVVGGGYPLAACGGSYEIMKNFSPLGPVYQAGTLSGNPSAVSAGLSTLKKIFSISDFFDVLSLTASRFVDLMIKAASDAGYKNFSGQSAGGMFGLYFRSSVPTSLDEVKTCNEDDFRKFFHLMLKRGVYFAPSAYEAGFISAAHNDDEVLRLTYDAACESFDELVKS</sequence>
<dbReference type="FunFam" id="3.40.640.10:FF:000021">
    <property type="entry name" value="Glutamate-1-semialdehyde 2,1-aminomutase"/>
    <property type="match status" value="1"/>
</dbReference>
<dbReference type="InterPro" id="IPR004639">
    <property type="entry name" value="4pyrrol_synth_GluAld_NH2Trfase"/>
</dbReference>